<dbReference type="Pfam" id="PF02958">
    <property type="entry name" value="EcKL"/>
    <property type="match status" value="1"/>
</dbReference>
<protein>
    <recommendedName>
        <fullName evidence="1">CHK kinase-like domain-containing protein</fullName>
    </recommendedName>
</protein>
<dbReference type="InterPro" id="IPR004119">
    <property type="entry name" value="EcKL"/>
</dbReference>
<reference evidence="3" key="1">
    <citation type="submission" date="2025-08" db="UniProtKB">
        <authorList>
            <consortium name="RefSeq"/>
        </authorList>
    </citation>
    <scope>IDENTIFICATION</scope>
    <source>
        <strain evidence="3">14028-0561.14</strain>
        <tissue evidence="3">Whole fly</tissue>
    </source>
</reference>
<evidence type="ECO:0000259" key="1">
    <source>
        <dbReference type="SMART" id="SM00587"/>
    </source>
</evidence>
<dbReference type="AlphaFoldDB" id="A0A6P4HSD5"/>
<dbReference type="PANTHER" id="PTHR11012:SF6">
    <property type="entry name" value="CHK DOMAIN OV1-RELATED"/>
    <property type="match status" value="1"/>
</dbReference>
<evidence type="ECO:0000313" key="3">
    <source>
        <dbReference type="RefSeq" id="XP_017018470.1"/>
    </source>
</evidence>
<name>A0A6P4HSD5_DROKI</name>
<dbReference type="Proteomes" id="UP001652661">
    <property type="component" value="Chromosome 3R"/>
</dbReference>
<keyword evidence="2" id="KW-1185">Reference proteome</keyword>
<evidence type="ECO:0000313" key="2">
    <source>
        <dbReference type="Proteomes" id="UP001652661"/>
    </source>
</evidence>
<dbReference type="SUPFAM" id="SSF56112">
    <property type="entry name" value="Protein kinase-like (PK-like)"/>
    <property type="match status" value="1"/>
</dbReference>
<sequence length="410" mass="47076">MADSKIPEWIKAELFEDVLKSSVEGYSKVSTFKAELGSAAGDNYATVMLRVHIEVELKDGKTKKVSYMVKLPHQNEMFKEMMKRTNIFDIERTMYNEVVPEMEALYKEVGIEITFGAKSYDLKNAETDYVALEDLGIKGFKNANRLEGLDQAHTEGVLRKLAQWHAASAVRITTRGQYPEILLRGFFKEENKPMMAEMMDGMGSRFVKSCATYENNELYIDRVKALKPLFVDKCFEFAKVDPNEFNVLNHGDSWSNNIMFQYDAFGKIKEVFLVDYQIPRYGTVAQDLLYFLLSSTKLEDKLSKFDYYIKVYHDSLAEHLKILKYSKPIPSLRDIHLSLLKHGFFGYTVATGVMAIVLLDPTDVASFENFIGDTEAGVDFQMQLYNSPRFRKHIQAVLPWLMNRGAMDIN</sequence>
<dbReference type="SMART" id="SM00587">
    <property type="entry name" value="CHK"/>
    <property type="match status" value="1"/>
</dbReference>
<feature type="domain" description="CHK kinase-like" evidence="1">
    <location>
        <begin position="130"/>
        <end position="322"/>
    </location>
</feature>
<accession>A0A6P4HSD5</accession>
<dbReference type="OrthoDB" id="191037at2759"/>
<dbReference type="GeneID" id="108072004"/>
<dbReference type="InterPro" id="IPR015897">
    <property type="entry name" value="CHK_kinase-like"/>
</dbReference>
<dbReference type="RefSeq" id="XP_017018470.1">
    <property type="nucleotide sequence ID" value="XM_017162981.3"/>
</dbReference>
<dbReference type="PANTHER" id="PTHR11012">
    <property type="entry name" value="PROTEIN KINASE-LIKE DOMAIN-CONTAINING"/>
    <property type="match status" value="1"/>
</dbReference>
<organism evidence="2 3">
    <name type="scientific">Drosophila kikkawai</name>
    <name type="common">Fruit fly</name>
    <dbReference type="NCBI Taxonomy" id="30033"/>
    <lineage>
        <taxon>Eukaryota</taxon>
        <taxon>Metazoa</taxon>
        <taxon>Ecdysozoa</taxon>
        <taxon>Arthropoda</taxon>
        <taxon>Hexapoda</taxon>
        <taxon>Insecta</taxon>
        <taxon>Pterygota</taxon>
        <taxon>Neoptera</taxon>
        <taxon>Endopterygota</taxon>
        <taxon>Diptera</taxon>
        <taxon>Brachycera</taxon>
        <taxon>Muscomorpha</taxon>
        <taxon>Ephydroidea</taxon>
        <taxon>Drosophilidae</taxon>
        <taxon>Drosophila</taxon>
        <taxon>Sophophora</taxon>
    </lineage>
</organism>
<dbReference type="InterPro" id="IPR011009">
    <property type="entry name" value="Kinase-like_dom_sf"/>
</dbReference>
<dbReference type="Gene3D" id="3.90.1200.10">
    <property type="match status" value="1"/>
</dbReference>
<proteinExistence type="predicted"/>
<gene>
    <name evidence="3" type="primary">LOC108072004</name>
</gene>